<protein>
    <recommendedName>
        <fullName evidence="1">peptide chain release factor N(5)-glutamine methyltransferase</fullName>
        <ecNumber evidence="1">2.1.1.297</ecNumber>
    </recommendedName>
</protein>
<dbReference type="PANTHER" id="PTHR18895">
    <property type="entry name" value="HEMK METHYLTRANSFERASE"/>
    <property type="match status" value="1"/>
</dbReference>
<evidence type="ECO:0000256" key="1">
    <source>
        <dbReference type="ARBA" id="ARBA00012771"/>
    </source>
</evidence>
<reference evidence="8 9" key="1">
    <citation type="submission" date="2018-11" db="EMBL/GenBank/DDBJ databases">
        <title>Genomes From Bacteria Associated with the Canine Oral Cavity: a Test Case for Automated Genome-Based Taxonomic Assignment.</title>
        <authorList>
            <person name="Coil D.A."/>
            <person name="Jospin G."/>
            <person name="Darling A.E."/>
            <person name="Wallis C."/>
            <person name="Davis I.J."/>
            <person name="Harris S."/>
            <person name="Eisen J.A."/>
            <person name="Holcombe L.J."/>
            <person name="O'Flynn C."/>
        </authorList>
    </citation>
    <scope>NUCLEOTIDE SEQUENCE [LARGE SCALE GENOMIC DNA]</scope>
    <source>
        <strain evidence="8 9">OH770</strain>
    </source>
</reference>
<dbReference type="Pfam" id="PF17827">
    <property type="entry name" value="PrmC_N"/>
    <property type="match status" value="1"/>
</dbReference>
<feature type="domain" description="Release factor glutamine methyltransferase N-terminal" evidence="7">
    <location>
        <begin position="2"/>
        <end position="49"/>
    </location>
</feature>
<dbReference type="GO" id="GO:0102559">
    <property type="term" value="F:peptide chain release factor N(5)-glutamine methyltransferase activity"/>
    <property type="evidence" value="ECO:0007669"/>
    <property type="project" value="UniProtKB-EC"/>
</dbReference>
<keyword evidence="3 8" id="KW-0808">Transferase</keyword>
<dbReference type="GO" id="GO:0003676">
    <property type="term" value="F:nucleic acid binding"/>
    <property type="evidence" value="ECO:0007669"/>
    <property type="project" value="InterPro"/>
</dbReference>
<dbReference type="OrthoDB" id="9800643at2"/>
<comment type="catalytic activity">
    <reaction evidence="5">
        <text>L-glutaminyl-[peptide chain release factor] + S-adenosyl-L-methionine = N(5)-methyl-L-glutaminyl-[peptide chain release factor] + S-adenosyl-L-homocysteine + H(+)</text>
        <dbReference type="Rhea" id="RHEA:42896"/>
        <dbReference type="Rhea" id="RHEA-COMP:10271"/>
        <dbReference type="Rhea" id="RHEA-COMP:10272"/>
        <dbReference type="ChEBI" id="CHEBI:15378"/>
        <dbReference type="ChEBI" id="CHEBI:30011"/>
        <dbReference type="ChEBI" id="CHEBI:57856"/>
        <dbReference type="ChEBI" id="CHEBI:59789"/>
        <dbReference type="ChEBI" id="CHEBI:61891"/>
        <dbReference type="EC" id="2.1.1.297"/>
    </reaction>
</comment>
<comment type="caution">
    <text evidence="8">The sequence shown here is derived from an EMBL/GenBank/DDBJ whole genome shotgun (WGS) entry which is preliminary data.</text>
</comment>
<dbReference type="CDD" id="cd02440">
    <property type="entry name" value="AdoMet_MTases"/>
    <property type="match status" value="1"/>
</dbReference>
<dbReference type="InterPro" id="IPR002052">
    <property type="entry name" value="DNA_methylase_N6_adenine_CS"/>
</dbReference>
<evidence type="ECO:0000256" key="3">
    <source>
        <dbReference type="ARBA" id="ARBA00022679"/>
    </source>
</evidence>
<keyword evidence="2 8" id="KW-0489">Methyltransferase</keyword>
<dbReference type="Gene3D" id="3.40.50.150">
    <property type="entry name" value="Vaccinia Virus protein VP39"/>
    <property type="match status" value="1"/>
</dbReference>
<name>A0A3P1SDF0_9ACTO</name>
<dbReference type="AlphaFoldDB" id="A0A3P1SDF0"/>
<dbReference type="EMBL" id="RQZF01000009">
    <property type="protein sequence ID" value="RRC94920.1"/>
    <property type="molecule type" value="Genomic_DNA"/>
</dbReference>
<keyword evidence="4" id="KW-0949">S-adenosyl-L-methionine</keyword>
<feature type="domain" description="Methyltransferase small" evidence="6">
    <location>
        <begin position="78"/>
        <end position="202"/>
    </location>
</feature>
<evidence type="ECO:0000256" key="2">
    <source>
        <dbReference type="ARBA" id="ARBA00022603"/>
    </source>
</evidence>
<evidence type="ECO:0000313" key="8">
    <source>
        <dbReference type="EMBL" id="RRC94920.1"/>
    </source>
</evidence>
<dbReference type="InterPro" id="IPR050320">
    <property type="entry name" value="N5-glutamine_MTase"/>
</dbReference>
<dbReference type="NCBIfam" id="TIGR00536">
    <property type="entry name" value="hemK_fam"/>
    <property type="match status" value="1"/>
</dbReference>
<evidence type="ECO:0000259" key="6">
    <source>
        <dbReference type="Pfam" id="PF05175"/>
    </source>
</evidence>
<evidence type="ECO:0000256" key="4">
    <source>
        <dbReference type="ARBA" id="ARBA00022691"/>
    </source>
</evidence>
<dbReference type="GO" id="GO:0032259">
    <property type="term" value="P:methylation"/>
    <property type="evidence" value="ECO:0007669"/>
    <property type="project" value="UniProtKB-KW"/>
</dbReference>
<dbReference type="PANTHER" id="PTHR18895:SF74">
    <property type="entry name" value="MTRF1L RELEASE FACTOR GLUTAMINE METHYLTRANSFERASE"/>
    <property type="match status" value="1"/>
</dbReference>
<dbReference type="EC" id="2.1.1.297" evidence="1"/>
<evidence type="ECO:0000256" key="5">
    <source>
        <dbReference type="ARBA" id="ARBA00048391"/>
    </source>
</evidence>
<evidence type="ECO:0000313" key="9">
    <source>
        <dbReference type="Proteomes" id="UP000280444"/>
    </source>
</evidence>
<dbReference type="InterPro" id="IPR040758">
    <property type="entry name" value="PrmC_N"/>
</dbReference>
<evidence type="ECO:0000259" key="7">
    <source>
        <dbReference type="Pfam" id="PF17827"/>
    </source>
</evidence>
<dbReference type="InterPro" id="IPR007848">
    <property type="entry name" value="Small_mtfrase_dom"/>
</dbReference>
<dbReference type="PROSITE" id="PS00092">
    <property type="entry name" value="N6_MTASE"/>
    <property type="match status" value="1"/>
</dbReference>
<dbReference type="InterPro" id="IPR029063">
    <property type="entry name" value="SAM-dependent_MTases_sf"/>
</dbReference>
<dbReference type="SUPFAM" id="SSF53335">
    <property type="entry name" value="S-adenosyl-L-methionine-dependent methyltransferases"/>
    <property type="match status" value="1"/>
</dbReference>
<dbReference type="Pfam" id="PF05175">
    <property type="entry name" value="MTS"/>
    <property type="match status" value="1"/>
</dbReference>
<accession>A0A3P1SDF0</accession>
<gene>
    <name evidence="8" type="primary">prmC</name>
    <name evidence="8" type="ORF">EII11_08445</name>
</gene>
<organism evidence="8 9">
    <name type="scientific">Schaalia canis</name>
    <dbReference type="NCBI Taxonomy" id="100469"/>
    <lineage>
        <taxon>Bacteria</taxon>
        <taxon>Bacillati</taxon>
        <taxon>Actinomycetota</taxon>
        <taxon>Actinomycetes</taxon>
        <taxon>Actinomycetales</taxon>
        <taxon>Actinomycetaceae</taxon>
        <taxon>Schaalia</taxon>
    </lineage>
</organism>
<sequence>MDARTLMEWVCGVDSFWQVPSVIGAHAAERYRSAIARRRHHEPLQHIVGRMWFRALTLEARPGVFIARPETEMVAQYAIDEAETLARSRSQHSAGPLVIDLCTGSGAIALALATEVPTSRVYAVELMDEAYALAQLNCERLAPGRVTLVKGDATTALTELDGRVDVVVANPPYVPLADVTQPEALADPPEALYGGGEDGMVIPRGIIHRAAHLLRPSTDTDKGGLLVMEHAEKQSQQLREVALAAGFRDVRTAQDLSGADRMLIARAPLATTMPPTESLQEDE</sequence>
<dbReference type="InterPro" id="IPR019874">
    <property type="entry name" value="RF_methyltr_PrmC"/>
</dbReference>
<dbReference type="InterPro" id="IPR004556">
    <property type="entry name" value="HemK-like"/>
</dbReference>
<dbReference type="NCBIfam" id="TIGR03534">
    <property type="entry name" value="RF_mod_PrmC"/>
    <property type="match status" value="1"/>
</dbReference>
<proteinExistence type="predicted"/>
<keyword evidence="9" id="KW-1185">Reference proteome</keyword>
<dbReference type="Gene3D" id="1.10.8.10">
    <property type="entry name" value="DNA helicase RuvA subunit, C-terminal domain"/>
    <property type="match status" value="1"/>
</dbReference>
<dbReference type="Proteomes" id="UP000280444">
    <property type="component" value="Unassembled WGS sequence"/>
</dbReference>